<sequence>MARDVIDKIDYAALWVYPTFASMVFGVWSWNLEVLGGYNFNSAFYSAGGVNFSVPLIGATTSVLWILWTNEFDGSNYSDMEKWSIVGTLLFPVVFEFVPAFNQLLSSNDWFLIGGTVLVTFVTGWISYTE</sequence>
<protein>
    <submittedName>
        <fullName evidence="2">Uncharacterized protein</fullName>
    </submittedName>
</protein>
<keyword evidence="1" id="KW-0472">Membrane</keyword>
<feature type="transmembrane region" description="Helical" evidence="1">
    <location>
        <begin position="80"/>
        <end position="98"/>
    </location>
</feature>
<feature type="transmembrane region" description="Helical" evidence="1">
    <location>
        <begin position="12"/>
        <end position="31"/>
    </location>
</feature>
<feature type="transmembrane region" description="Helical" evidence="1">
    <location>
        <begin position="110"/>
        <end position="128"/>
    </location>
</feature>
<gene>
    <name evidence="2" type="ORF">CP557_02000</name>
</gene>
<dbReference type="OrthoDB" id="330492at2157"/>
<dbReference type="InterPro" id="IPR058336">
    <property type="entry name" value="VP3-like_halobact-type"/>
</dbReference>
<dbReference type="RefSeq" id="WP_097378360.1">
    <property type="nucleotide sequence ID" value="NZ_NXNI01000001.1"/>
</dbReference>
<reference evidence="2 3" key="1">
    <citation type="submission" date="2017-09" db="EMBL/GenBank/DDBJ databases">
        <title>Genome sequences of Natrinema ejinorence JCM 13890T.</title>
        <authorList>
            <person name="Roh S.W."/>
            <person name="Kim Y.B."/>
            <person name="Kim J.Y."/>
        </authorList>
    </citation>
    <scope>NUCLEOTIDE SEQUENCE [LARGE SCALE GENOMIC DNA]</scope>
    <source>
        <strain evidence="2 3">JCM 13890</strain>
    </source>
</reference>
<organism evidence="2 3">
    <name type="scientific">Natrinema ejinorense</name>
    <dbReference type="NCBI Taxonomy" id="373386"/>
    <lineage>
        <taxon>Archaea</taxon>
        <taxon>Methanobacteriati</taxon>
        <taxon>Methanobacteriota</taxon>
        <taxon>Stenosarchaea group</taxon>
        <taxon>Halobacteria</taxon>
        <taxon>Halobacteriales</taxon>
        <taxon>Natrialbaceae</taxon>
        <taxon>Natrinema</taxon>
    </lineage>
</organism>
<dbReference type="EMBL" id="NXNI01000001">
    <property type="protein sequence ID" value="PCR89415.1"/>
    <property type="molecule type" value="Genomic_DNA"/>
</dbReference>
<dbReference type="Proteomes" id="UP000219689">
    <property type="component" value="Unassembled WGS sequence"/>
</dbReference>
<keyword evidence="1" id="KW-1133">Transmembrane helix</keyword>
<keyword evidence="1" id="KW-0812">Transmembrane</keyword>
<name>A0A2A5QRI3_9EURY</name>
<evidence type="ECO:0000313" key="3">
    <source>
        <dbReference type="Proteomes" id="UP000219689"/>
    </source>
</evidence>
<proteinExistence type="predicted"/>
<dbReference type="AlphaFoldDB" id="A0A2A5QRI3"/>
<evidence type="ECO:0000256" key="1">
    <source>
        <dbReference type="SAM" id="Phobius"/>
    </source>
</evidence>
<feature type="transmembrane region" description="Helical" evidence="1">
    <location>
        <begin position="43"/>
        <end position="68"/>
    </location>
</feature>
<comment type="caution">
    <text evidence="2">The sequence shown here is derived from an EMBL/GenBank/DDBJ whole genome shotgun (WGS) entry which is preliminary data.</text>
</comment>
<evidence type="ECO:0000313" key="2">
    <source>
        <dbReference type="EMBL" id="PCR89415.1"/>
    </source>
</evidence>
<dbReference type="Pfam" id="PF26064">
    <property type="entry name" value="DUF8023"/>
    <property type="match status" value="1"/>
</dbReference>
<keyword evidence="3" id="KW-1185">Reference proteome</keyword>
<accession>A0A2A5QRI3</accession>